<gene>
    <name evidence="1" type="ORF">SI7747_UN022025</name>
</gene>
<accession>A0ABN7ECP1</accession>
<sequence>MNHTIIEKIRCILSHIKLPNRFLDEILRTFVDLINLSLCITLNDNVTEHIWLGKNVSYKHLMVFGYNVFEHVSSIKRSKLDDKTRECIFFAIHMINLISSFRIEKK</sequence>
<name>A0ABN7ECP1_SPIIN</name>
<dbReference type="EMBL" id="CACRZD030000387">
    <property type="protein sequence ID" value="CAA6675683.1"/>
    <property type="molecule type" value="Genomic_DNA"/>
</dbReference>
<dbReference type="Proteomes" id="UP001189122">
    <property type="component" value="Unassembled WGS sequence"/>
</dbReference>
<keyword evidence="2" id="KW-1185">Reference proteome</keyword>
<protein>
    <submittedName>
        <fullName evidence="1">Uncharacterized protein</fullName>
    </submittedName>
</protein>
<reference evidence="2" key="1">
    <citation type="journal article" date="2020" name="Sci. Rep.">
        <title>Chromosome-scale genome assembly for the duckweed Spirodela intermedia, integrating cytogenetic maps, PacBio and Oxford Nanopore libraries.</title>
        <authorList>
            <person name="Hoang P.T.N."/>
            <person name="Fiebig A."/>
            <person name="Novak P."/>
            <person name="Macas J."/>
            <person name="Cao H.X."/>
            <person name="Stepanenko A."/>
            <person name="Chen G."/>
            <person name="Borisjuk N."/>
            <person name="Scholz U."/>
            <person name="Schubert I."/>
        </authorList>
    </citation>
    <scope>NUCLEOTIDE SEQUENCE [LARGE SCALE GENOMIC DNA]</scope>
</reference>
<organism evidence="1 2">
    <name type="scientific">Spirodela intermedia</name>
    <name type="common">Intermediate duckweed</name>
    <dbReference type="NCBI Taxonomy" id="51605"/>
    <lineage>
        <taxon>Eukaryota</taxon>
        <taxon>Viridiplantae</taxon>
        <taxon>Streptophyta</taxon>
        <taxon>Embryophyta</taxon>
        <taxon>Tracheophyta</taxon>
        <taxon>Spermatophyta</taxon>
        <taxon>Magnoliopsida</taxon>
        <taxon>Liliopsida</taxon>
        <taxon>Araceae</taxon>
        <taxon>Lemnoideae</taxon>
        <taxon>Spirodela</taxon>
    </lineage>
</organism>
<evidence type="ECO:0000313" key="2">
    <source>
        <dbReference type="Proteomes" id="UP001189122"/>
    </source>
</evidence>
<comment type="caution">
    <text evidence="1">The sequence shown here is derived from an EMBL/GenBank/DDBJ whole genome shotgun (WGS) entry which is preliminary data.</text>
</comment>
<evidence type="ECO:0000313" key="1">
    <source>
        <dbReference type="EMBL" id="CAA6675683.1"/>
    </source>
</evidence>
<proteinExistence type="predicted"/>